<dbReference type="Gene3D" id="3.40.50.1000">
    <property type="entry name" value="HAD superfamily/HAD-like"/>
    <property type="match status" value="2"/>
</dbReference>
<dbReference type="InterPro" id="IPR023214">
    <property type="entry name" value="HAD_sf"/>
</dbReference>
<dbReference type="Proteomes" id="UP001056035">
    <property type="component" value="Chromosome"/>
</dbReference>
<accession>A0ABY5DTK8</accession>
<protein>
    <submittedName>
        <fullName evidence="1">HAD hydrolase family protein</fullName>
    </submittedName>
</protein>
<dbReference type="PANTHER" id="PTHR10000:SF8">
    <property type="entry name" value="HAD SUPERFAMILY HYDROLASE-LIKE, TYPE 3"/>
    <property type="match status" value="1"/>
</dbReference>
<dbReference type="SUPFAM" id="SSF56784">
    <property type="entry name" value="HAD-like"/>
    <property type="match status" value="1"/>
</dbReference>
<evidence type="ECO:0000313" key="2">
    <source>
        <dbReference type="Proteomes" id="UP001056035"/>
    </source>
</evidence>
<reference evidence="1 2" key="1">
    <citation type="submission" date="2022-06" db="EMBL/GenBank/DDBJ databases">
        <title>Paraconexibacter antarcticus.</title>
        <authorList>
            <person name="Kim C.S."/>
        </authorList>
    </citation>
    <scope>NUCLEOTIDE SEQUENCE [LARGE SCALE GENOMIC DNA]</scope>
    <source>
        <strain evidence="1 2">02-257</strain>
    </source>
</reference>
<dbReference type="InterPro" id="IPR036412">
    <property type="entry name" value="HAD-like_sf"/>
</dbReference>
<dbReference type="GO" id="GO:0016787">
    <property type="term" value="F:hydrolase activity"/>
    <property type="evidence" value="ECO:0007669"/>
    <property type="project" value="UniProtKB-KW"/>
</dbReference>
<dbReference type="Pfam" id="PF08282">
    <property type="entry name" value="Hydrolase_3"/>
    <property type="match status" value="2"/>
</dbReference>
<evidence type="ECO:0000313" key="1">
    <source>
        <dbReference type="EMBL" id="UTI64924.1"/>
    </source>
</evidence>
<sequence>MLRCVYVDLDGTLLGPGGNLFLGGERKPSLLGARAIEACARAGVELCIVTGRGQRTIAETARLLGQTSAVFEAGAGVLLDGEVHWLTGEWQPGAQSIHEQVAAAGAPALLLEHYRGRLEEHLPWSAGREVSHLLRGHVDTAEADALLQQHGFGSLRLLDNGGVHRRSPDLAALDQVRAYHLVPRTVSKAAGLAFHRQARAYERDETIACGDSREDLQMAAAVRTFWLMANAIEQDPSMREAVGAAEGTVRITEAGYGAGVYEAVVTTLAERA</sequence>
<gene>
    <name evidence="1" type="ORF">NBH00_01650</name>
</gene>
<organism evidence="1 2">
    <name type="scientific">Paraconexibacter antarcticus</name>
    <dbReference type="NCBI Taxonomy" id="2949664"/>
    <lineage>
        <taxon>Bacteria</taxon>
        <taxon>Bacillati</taxon>
        <taxon>Actinomycetota</taxon>
        <taxon>Thermoleophilia</taxon>
        <taxon>Solirubrobacterales</taxon>
        <taxon>Paraconexibacteraceae</taxon>
        <taxon>Paraconexibacter</taxon>
    </lineage>
</organism>
<dbReference type="RefSeq" id="WP_254571616.1">
    <property type="nucleotide sequence ID" value="NZ_CP098502.1"/>
</dbReference>
<dbReference type="PANTHER" id="PTHR10000">
    <property type="entry name" value="PHOSPHOSERINE PHOSPHATASE"/>
    <property type="match status" value="1"/>
</dbReference>
<name>A0ABY5DTK8_9ACTN</name>
<keyword evidence="1" id="KW-0378">Hydrolase</keyword>
<dbReference type="EMBL" id="CP098502">
    <property type="protein sequence ID" value="UTI64924.1"/>
    <property type="molecule type" value="Genomic_DNA"/>
</dbReference>
<proteinExistence type="predicted"/>
<keyword evidence="2" id="KW-1185">Reference proteome</keyword>